<sequence>MRFSTIVALVASIGLVSATPTPETSKAVTAFAGPTGDVALSTESGCGSVGPLGSGHYVWYIVVGCTPGSEMTCQATDSTGCLPGNAKHIGSMEVDDPNDTYQIASKKNTNTVQFVCPSGGQIRCQANFNDSDDGPGYSLRGKYYYIFHEGEMLT</sequence>
<dbReference type="Proteomes" id="UP001215151">
    <property type="component" value="Unassembled WGS sequence"/>
</dbReference>
<dbReference type="AlphaFoldDB" id="A0AAD7TNC3"/>
<feature type="chain" id="PRO_5042069149" evidence="1">
    <location>
        <begin position="19"/>
        <end position="154"/>
    </location>
</feature>
<comment type="caution">
    <text evidence="2">The sequence shown here is derived from an EMBL/GenBank/DDBJ whole genome shotgun (WGS) entry which is preliminary data.</text>
</comment>
<protein>
    <submittedName>
        <fullName evidence="2">Uncharacterized protein</fullName>
    </submittedName>
</protein>
<accession>A0AAD7TNC3</accession>
<evidence type="ECO:0000256" key="1">
    <source>
        <dbReference type="SAM" id="SignalP"/>
    </source>
</evidence>
<organism evidence="2 3">
    <name type="scientific">Trametes cubensis</name>
    <dbReference type="NCBI Taxonomy" id="1111947"/>
    <lineage>
        <taxon>Eukaryota</taxon>
        <taxon>Fungi</taxon>
        <taxon>Dikarya</taxon>
        <taxon>Basidiomycota</taxon>
        <taxon>Agaricomycotina</taxon>
        <taxon>Agaricomycetes</taxon>
        <taxon>Polyporales</taxon>
        <taxon>Polyporaceae</taxon>
        <taxon>Trametes</taxon>
    </lineage>
</organism>
<keyword evidence="3" id="KW-1185">Reference proteome</keyword>
<name>A0AAD7TNC3_9APHY</name>
<reference evidence="2" key="1">
    <citation type="submission" date="2022-11" db="EMBL/GenBank/DDBJ databases">
        <title>Genome Sequence of Cubamyces cubensis.</title>
        <authorList>
            <person name="Buettner E."/>
        </authorList>
    </citation>
    <scope>NUCLEOTIDE SEQUENCE</scope>
    <source>
        <strain evidence="2">MPL-01</strain>
    </source>
</reference>
<dbReference type="EMBL" id="JAPEVG010000344">
    <property type="protein sequence ID" value="KAJ8468313.1"/>
    <property type="molecule type" value="Genomic_DNA"/>
</dbReference>
<feature type="signal peptide" evidence="1">
    <location>
        <begin position="1"/>
        <end position="18"/>
    </location>
</feature>
<evidence type="ECO:0000313" key="2">
    <source>
        <dbReference type="EMBL" id="KAJ8468313.1"/>
    </source>
</evidence>
<proteinExistence type="predicted"/>
<gene>
    <name evidence="2" type="ORF">ONZ51_g9726</name>
</gene>
<keyword evidence="1" id="KW-0732">Signal</keyword>
<evidence type="ECO:0000313" key="3">
    <source>
        <dbReference type="Proteomes" id="UP001215151"/>
    </source>
</evidence>